<dbReference type="InterPro" id="IPR013426">
    <property type="entry name" value="EpsH-like"/>
</dbReference>
<dbReference type="EMBL" id="MGDB01000058">
    <property type="protein sequence ID" value="OGL42052.1"/>
    <property type="molecule type" value="Genomic_DNA"/>
</dbReference>
<proteinExistence type="predicted"/>
<evidence type="ECO:0000256" key="1">
    <source>
        <dbReference type="ARBA" id="ARBA00004651"/>
    </source>
</evidence>
<comment type="caution">
    <text evidence="9">The sequence shown here is derived from an EMBL/GenBank/DDBJ whole genome shotgun (WGS) entry which is preliminary data.</text>
</comment>
<dbReference type="GO" id="GO:0006508">
    <property type="term" value="P:proteolysis"/>
    <property type="evidence" value="ECO:0007669"/>
    <property type="project" value="UniProtKB-KW"/>
</dbReference>
<evidence type="ECO:0008006" key="11">
    <source>
        <dbReference type="Google" id="ProtNLM"/>
    </source>
</evidence>
<dbReference type="NCBIfam" id="TIGR02602">
    <property type="entry name" value="8TM_EpsH"/>
    <property type="match status" value="1"/>
</dbReference>
<evidence type="ECO:0000256" key="4">
    <source>
        <dbReference type="ARBA" id="ARBA00022692"/>
    </source>
</evidence>
<dbReference type="InterPro" id="IPR019127">
    <property type="entry name" value="Exosortase"/>
</dbReference>
<evidence type="ECO:0000256" key="2">
    <source>
        <dbReference type="ARBA" id="ARBA00022475"/>
    </source>
</evidence>
<evidence type="ECO:0000256" key="8">
    <source>
        <dbReference type="SAM" id="Phobius"/>
    </source>
</evidence>
<feature type="transmembrane region" description="Helical" evidence="8">
    <location>
        <begin position="12"/>
        <end position="29"/>
    </location>
</feature>
<dbReference type="AlphaFoldDB" id="A0A1F7RKJ9"/>
<evidence type="ECO:0000256" key="6">
    <source>
        <dbReference type="ARBA" id="ARBA00022989"/>
    </source>
</evidence>
<evidence type="ECO:0000313" key="9">
    <source>
        <dbReference type="EMBL" id="OGL42052.1"/>
    </source>
</evidence>
<evidence type="ECO:0000256" key="3">
    <source>
        <dbReference type="ARBA" id="ARBA00022670"/>
    </source>
</evidence>
<feature type="transmembrane region" description="Helical" evidence="8">
    <location>
        <begin position="70"/>
        <end position="89"/>
    </location>
</feature>
<protein>
    <recommendedName>
        <fullName evidence="11">Exosortase</fullName>
    </recommendedName>
</protein>
<sequence length="278" mass="31102">MKVTKDISKTLLLLVTVAITILLYHKNLIWLGYKWIDDPDYSHGPLIPLISIYIGWLKREKLLKIKEKDGSLFGLAVITFAIILQVLSIRAEVNLTSSYSFIIIIYGIILTFYGKEISKKLFFPVAYLFFMVPFLGFFIEPISNKLKLLSAYLSAKIIYLLGVSVYREGVMLNFPTGSIEVADPCSGIRSIISLFALGTIFAYFTETSLTKKIFLVISTIPLAVLGNLSRIIFSGLMISAGINVTTGVIHTVAGLLVFMVALLGLVWFRSILKWKKVK</sequence>
<accession>A0A1F7RKJ9</accession>
<dbReference type="Proteomes" id="UP000178526">
    <property type="component" value="Unassembled WGS sequence"/>
</dbReference>
<keyword evidence="7 8" id="KW-0472">Membrane</keyword>
<feature type="transmembrane region" description="Helical" evidence="8">
    <location>
        <begin position="187"/>
        <end position="204"/>
    </location>
</feature>
<organism evidence="9 10">
    <name type="scientific">Candidatus Schekmanbacteria bacterium GWA2_38_11</name>
    <dbReference type="NCBI Taxonomy" id="1817876"/>
    <lineage>
        <taxon>Bacteria</taxon>
        <taxon>Candidatus Schekmaniibacteriota</taxon>
    </lineage>
</organism>
<keyword evidence="4 8" id="KW-0812">Transmembrane</keyword>
<feature type="transmembrane region" description="Helical" evidence="8">
    <location>
        <begin position="121"/>
        <end position="139"/>
    </location>
</feature>
<dbReference type="GO" id="GO:0008233">
    <property type="term" value="F:peptidase activity"/>
    <property type="evidence" value="ECO:0007669"/>
    <property type="project" value="UniProtKB-KW"/>
</dbReference>
<reference evidence="9 10" key="1">
    <citation type="journal article" date="2016" name="Nat. Commun.">
        <title>Thousands of microbial genomes shed light on interconnected biogeochemical processes in an aquifer system.</title>
        <authorList>
            <person name="Anantharaman K."/>
            <person name="Brown C.T."/>
            <person name="Hug L.A."/>
            <person name="Sharon I."/>
            <person name="Castelle C.J."/>
            <person name="Probst A.J."/>
            <person name="Thomas B.C."/>
            <person name="Singh A."/>
            <person name="Wilkins M.J."/>
            <person name="Karaoz U."/>
            <person name="Brodie E.L."/>
            <person name="Williams K.H."/>
            <person name="Hubbard S.S."/>
            <person name="Banfield J.F."/>
        </authorList>
    </citation>
    <scope>NUCLEOTIDE SEQUENCE [LARGE SCALE GENOMIC DNA]</scope>
</reference>
<feature type="transmembrane region" description="Helical" evidence="8">
    <location>
        <begin position="248"/>
        <end position="268"/>
    </location>
</feature>
<evidence type="ECO:0000313" key="10">
    <source>
        <dbReference type="Proteomes" id="UP000178526"/>
    </source>
</evidence>
<evidence type="ECO:0000256" key="5">
    <source>
        <dbReference type="ARBA" id="ARBA00022801"/>
    </source>
</evidence>
<dbReference type="GO" id="GO:0005886">
    <property type="term" value="C:plasma membrane"/>
    <property type="evidence" value="ECO:0007669"/>
    <property type="project" value="UniProtKB-SubCell"/>
</dbReference>
<evidence type="ECO:0000256" key="7">
    <source>
        <dbReference type="ARBA" id="ARBA00023136"/>
    </source>
</evidence>
<feature type="transmembrane region" description="Helical" evidence="8">
    <location>
        <begin position="213"/>
        <end position="242"/>
    </location>
</feature>
<comment type="subcellular location">
    <subcellularLocation>
        <location evidence="1">Cell membrane</location>
        <topology evidence="1">Multi-pass membrane protein</topology>
    </subcellularLocation>
</comment>
<name>A0A1F7RKJ9_9BACT</name>
<keyword evidence="5" id="KW-0378">Hydrolase</keyword>
<dbReference type="Pfam" id="PF09721">
    <property type="entry name" value="Exosortase_EpsH"/>
    <property type="match status" value="1"/>
</dbReference>
<dbReference type="NCBIfam" id="TIGR04178">
    <property type="entry name" value="exo_archaeo"/>
    <property type="match status" value="1"/>
</dbReference>
<dbReference type="InterPro" id="IPR026392">
    <property type="entry name" value="Exo/Archaeosortase_dom"/>
</dbReference>
<keyword evidence="6 8" id="KW-1133">Transmembrane helix</keyword>
<gene>
    <name evidence="9" type="ORF">A2042_06610</name>
</gene>
<keyword evidence="2" id="KW-1003">Cell membrane</keyword>
<feature type="transmembrane region" description="Helical" evidence="8">
    <location>
        <begin position="95"/>
        <end position="114"/>
    </location>
</feature>
<keyword evidence="3" id="KW-0645">Protease</keyword>
<feature type="transmembrane region" description="Helical" evidence="8">
    <location>
        <begin position="41"/>
        <end position="58"/>
    </location>
</feature>